<reference evidence="3" key="1">
    <citation type="journal article" date="2023" name="Access Microbiol">
        <title>De-novo genome assembly for Akanthomyces muscarius, a biocontrol agent of insect agricultural pests.</title>
        <authorList>
            <person name="Erdos Z."/>
            <person name="Studholme D.J."/>
            <person name="Raymond B."/>
            <person name="Sharma M."/>
        </authorList>
    </citation>
    <scope>NUCLEOTIDE SEQUENCE</scope>
    <source>
        <strain evidence="3">Ve6</strain>
    </source>
</reference>
<evidence type="ECO:0000313" key="3">
    <source>
        <dbReference type="EMBL" id="KAJ4153577.1"/>
    </source>
</evidence>
<sequence length="638" mass="70148">MLSLGRAAALTLGFFGASQALKATILADTNRDGKVDAAGKSDLAGKNRWTETSGALFLANIGDSNGRCAANITTDILADDYVDYSLCHDATDNVQRNPKYLAPVLTLPISNLSALATGSVVVVDKTAAPKVRIFLKDGANWAYVPSNYTFTAEQLRQGLNLGIDARDVRTPEWDGRATVQFSVKDGSAEAKDSVAMRVAPVLTHHHAQLAEQVFATDGWVPEEVGNRTNQFAEDLERLSAQAGLKQPFYAVNVTDNWTQDFFEPGYTTMPGPDGPVVLRVMIASAQKDSERNRSHRWLFRELRSDTAGAVLHRTFGGTTDSTGNLETVPPYTFNGKSYPAGRAIMGSHSGVKPEMVKFLDAQEVQAPIEIDTTWLEVGHTDEFMQFLPAKSERGWVMMVDDPLAGLAILQQAKKNGNGEVRALSRERQPYDWDDTCLPKDTINDVLNRANFTEIQKYCDDNIKANIAILKRETGITDAEIIRVPTLYHPHKNTLGCSTFNGTYWTPPPKNSSVEERDERPNGHNMRYRKAHPLNILEAAGVKRPSGIAKRDEGDALQVSAFYPGCINGVVLSNTDYVAPNPWGPIIDGKDILATAVTAAYAKVNYTIHYMDDWFSHHTGSGEVHCGSNTVREITAKWW</sequence>
<dbReference type="KEGG" id="amus:LMH87_010060"/>
<proteinExistence type="predicted"/>
<protein>
    <recommendedName>
        <fullName evidence="2">Protein-arginine deiminase C-terminal domain-containing protein</fullName>
    </recommendedName>
</protein>
<dbReference type="GO" id="GO:0004668">
    <property type="term" value="F:protein-arginine deiminase activity"/>
    <property type="evidence" value="ECO:0007669"/>
    <property type="project" value="InterPro"/>
</dbReference>
<dbReference type="GO" id="GO:0005737">
    <property type="term" value="C:cytoplasm"/>
    <property type="evidence" value="ECO:0007669"/>
    <property type="project" value="InterPro"/>
</dbReference>
<comment type="caution">
    <text evidence="3">The sequence shown here is derived from an EMBL/GenBank/DDBJ whole genome shotgun (WGS) entry which is preliminary data.</text>
</comment>
<gene>
    <name evidence="3" type="ORF">LMH87_010060</name>
</gene>
<dbReference type="AlphaFoldDB" id="A0A9W8QE74"/>
<dbReference type="Pfam" id="PF03068">
    <property type="entry name" value="PAD"/>
    <property type="match status" value="1"/>
</dbReference>
<evidence type="ECO:0000259" key="2">
    <source>
        <dbReference type="Pfam" id="PF03068"/>
    </source>
</evidence>
<accession>A0A9W8QE74</accession>
<organism evidence="3 4">
    <name type="scientific">Akanthomyces muscarius</name>
    <name type="common">Entomopathogenic fungus</name>
    <name type="synonym">Lecanicillium muscarium</name>
    <dbReference type="NCBI Taxonomy" id="2231603"/>
    <lineage>
        <taxon>Eukaryota</taxon>
        <taxon>Fungi</taxon>
        <taxon>Dikarya</taxon>
        <taxon>Ascomycota</taxon>
        <taxon>Pezizomycotina</taxon>
        <taxon>Sordariomycetes</taxon>
        <taxon>Hypocreomycetidae</taxon>
        <taxon>Hypocreales</taxon>
        <taxon>Cordycipitaceae</taxon>
        <taxon>Akanthomyces</taxon>
    </lineage>
</organism>
<feature type="domain" description="Protein-arginine deiminase C-terminal" evidence="2">
    <location>
        <begin position="190"/>
        <end position="638"/>
    </location>
</feature>
<feature type="signal peptide" evidence="1">
    <location>
        <begin position="1"/>
        <end position="20"/>
    </location>
</feature>
<dbReference type="SUPFAM" id="SSF110083">
    <property type="entry name" value="Peptidylarginine deiminase Pad4, middle domain"/>
    <property type="match status" value="1"/>
</dbReference>
<dbReference type="InterPro" id="IPR013530">
    <property type="entry name" value="PAD_C"/>
</dbReference>
<dbReference type="RefSeq" id="XP_056054235.1">
    <property type="nucleotide sequence ID" value="XM_056197157.1"/>
</dbReference>
<dbReference type="SUPFAM" id="SSF55909">
    <property type="entry name" value="Pentein"/>
    <property type="match status" value="1"/>
</dbReference>
<dbReference type="InterPro" id="IPR036556">
    <property type="entry name" value="PAD_central_sf"/>
</dbReference>
<keyword evidence="4" id="KW-1185">Reference proteome</keyword>
<name>A0A9W8QE74_AKAMU</name>
<dbReference type="Proteomes" id="UP001144673">
    <property type="component" value="Chromosome 5"/>
</dbReference>
<evidence type="ECO:0000256" key="1">
    <source>
        <dbReference type="SAM" id="SignalP"/>
    </source>
</evidence>
<dbReference type="GO" id="GO:0005509">
    <property type="term" value="F:calcium ion binding"/>
    <property type="evidence" value="ECO:0007669"/>
    <property type="project" value="InterPro"/>
</dbReference>
<evidence type="ECO:0000313" key="4">
    <source>
        <dbReference type="Proteomes" id="UP001144673"/>
    </source>
</evidence>
<dbReference type="PANTHER" id="PTHR10837:SF8">
    <property type="entry name" value="PROTEIN-ARGININE DEIMINASE"/>
    <property type="match status" value="1"/>
</dbReference>
<feature type="chain" id="PRO_5040855996" description="Protein-arginine deiminase C-terminal domain-containing protein" evidence="1">
    <location>
        <begin position="21"/>
        <end position="638"/>
    </location>
</feature>
<dbReference type="Gene3D" id="3.75.10.10">
    <property type="entry name" value="L-arginine/glycine Amidinotransferase, Chain A"/>
    <property type="match status" value="1"/>
</dbReference>
<dbReference type="PANTHER" id="PTHR10837">
    <property type="entry name" value="PEPTIDYLARGININE DEIMINASE"/>
    <property type="match status" value="1"/>
</dbReference>
<dbReference type="GeneID" id="80897219"/>
<keyword evidence="1" id="KW-0732">Signal</keyword>
<dbReference type="EMBL" id="JAJHUN010000008">
    <property type="protein sequence ID" value="KAJ4153577.1"/>
    <property type="molecule type" value="Genomic_DNA"/>
</dbReference>
<dbReference type="InterPro" id="IPR004303">
    <property type="entry name" value="PAD"/>
</dbReference>